<dbReference type="Proteomes" id="UP000285060">
    <property type="component" value="Unassembled WGS sequence"/>
</dbReference>
<evidence type="ECO:0000313" key="3">
    <source>
        <dbReference type="Proteomes" id="UP000285060"/>
    </source>
</evidence>
<accession>A0A3R6VJU4</accession>
<dbReference type="EMBL" id="QUSY01000636">
    <property type="protein sequence ID" value="RHY28148.1"/>
    <property type="molecule type" value="Genomic_DNA"/>
</dbReference>
<reference evidence="2 3" key="1">
    <citation type="submission" date="2018-08" db="EMBL/GenBank/DDBJ databases">
        <title>Aphanomyces genome sequencing and annotation.</title>
        <authorList>
            <person name="Minardi D."/>
            <person name="Oidtmann B."/>
            <person name="Van Der Giezen M."/>
            <person name="Studholme D.J."/>
        </authorList>
    </citation>
    <scope>NUCLEOTIDE SEQUENCE [LARGE SCALE GENOMIC DNA]</scope>
    <source>
        <strain evidence="2 3">NJM0002</strain>
    </source>
</reference>
<proteinExistence type="predicted"/>
<feature type="signal peptide" evidence="1">
    <location>
        <begin position="1"/>
        <end position="28"/>
    </location>
</feature>
<gene>
    <name evidence="2" type="ORF">DYB32_006202</name>
</gene>
<feature type="chain" id="PRO_5018703700" evidence="1">
    <location>
        <begin position="29"/>
        <end position="247"/>
    </location>
</feature>
<protein>
    <submittedName>
        <fullName evidence="2">Uncharacterized protein</fullName>
    </submittedName>
</protein>
<organism evidence="2 3">
    <name type="scientific">Aphanomyces invadans</name>
    <dbReference type="NCBI Taxonomy" id="157072"/>
    <lineage>
        <taxon>Eukaryota</taxon>
        <taxon>Sar</taxon>
        <taxon>Stramenopiles</taxon>
        <taxon>Oomycota</taxon>
        <taxon>Saprolegniomycetes</taxon>
        <taxon>Saprolegniales</taxon>
        <taxon>Verrucalvaceae</taxon>
        <taxon>Aphanomyces</taxon>
    </lineage>
</organism>
<evidence type="ECO:0000256" key="1">
    <source>
        <dbReference type="SAM" id="SignalP"/>
    </source>
</evidence>
<name>A0A3R6VJU4_9STRA</name>
<dbReference type="VEuPathDB" id="FungiDB:H310_10340"/>
<keyword evidence="1" id="KW-0732">Signal</keyword>
<comment type="caution">
    <text evidence="2">The sequence shown here is derived from an EMBL/GenBank/DDBJ whole genome shotgun (WGS) entry which is preliminary data.</text>
</comment>
<evidence type="ECO:0000313" key="2">
    <source>
        <dbReference type="EMBL" id="RHY28148.1"/>
    </source>
</evidence>
<sequence>MALAGAMRAIDARFPLVLVSYLLQVVHTQVNSYNVPFPISTTKLLLLYASRIDVTKASLLLAQIATAVASVDKPGSDNDAQLHDDVATLQRQVIHGPFVRLEDDVSALTLEEAIMRSTVAAGIACTSLTRSRQTSGPGCSQHEVVVCVPVDRVDTAPALLFRFDALPCIGDDDVEDTDFDVWSRVMDTNGSVVGSCVRHTDAPSLTSTTPGAYTAALNLGFPTKLFGCFRALPAGLDVALGGASACA</sequence>
<dbReference type="AlphaFoldDB" id="A0A3R6VJU4"/>
<keyword evidence="3" id="KW-1185">Reference proteome</keyword>